<protein>
    <recommendedName>
        <fullName evidence="5">Lipoprotein</fullName>
    </recommendedName>
</protein>
<proteinExistence type="predicted"/>
<feature type="chain" id="PRO_5037947276" description="Lipoprotein" evidence="2">
    <location>
        <begin position="21"/>
        <end position="69"/>
    </location>
</feature>
<feature type="signal peptide" evidence="2">
    <location>
        <begin position="1"/>
        <end position="20"/>
    </location>
</feature>
<dbReference type="Proteomes" id="UP000697998">
    <property type="component" value="Unassembled WGS sequence"/>
</dbReference>
<evidence type="ECO:0000313" key="3">
    <source>
        <dbReference type="EMBL" id="MBK7674861.1"/>
    </source>
</evidence>
<feature type="non-terminal residue" evidence="3">
    <location>
        <position position="69"/>
    </location>
</feature>
<comment type="caution">
    <text evidence="3">The sequence shown here is derived from an EMBL/GenBank/DDBJ whole genome shotgun (WGS) entry which is preliminary data.</text>
</comment>
<evidence type="ECO:0000256" key="2">
    <source>
        <dbReference type="SAM" id="SignalP"/>
    </source>
</evidence>
<accession>A0A935PZB6</accession>
<feature type="region of interest" description="Disordered" evidence="1">
    <location>
        <begin position="22"/>
        <end position="43"/>
    </location>
</feature>
<name>A0A935PZB6_9PROT</name>
<evidence type="ECO:0008006" key="5">
    <source>
        <dbReference type="Google" id="ProtNLM"/>
    </source>
</evidence>
<keyword evidence="2" id="KW-0732">Signal</keyword>
<evidence type="ECO:0000313" key="4">
    <source>
        <dbReference type="Proteomes" id="UP000697998"/>
    </source>
</evidence>
<evidence type="ECO:0000256" key="1">
    <source>
        <dbReference type="SAM" id="MobiDB-lite"/>
    </source>
</evidence>
<dbReference type="EMBL" id="JADJMH010000006">
    <property type="protein sequence ID" value="MBK7674861.1"/>
    <property type="molecule type" value="Genomic_DNA"/>
</dbReference>
<dbReference type="PROSITE" id="PS51257">
    <property type="entry name" value="PROKAR_LIPOPROTEIN"/>
    <property type="match status" value="1"/>
</dbReference>
<gene>
    <name evidence="3" type="ORF">IPJ27_08825</name>
</gene>
<organism evidence="3 4">
    <name type="scientific">Candidatus Accumulibacter proximus</name>
    <dbReference type="NCBI Taxonomy" id="2954385"/>
    <lineage>
        <taxon>Bacteria</taxon>
        <taxon>Pseudomonadati</taxon>
        <taxon>Pseudomonadota</taxon>
        <taxon>Betaproteobacteria</taxon>
        <taxon>Candidatus Accumulibacter</taxon>
    </lineage>
</organism>
<sequence length="69" mass="7558">MTLNRLFAMTLLPAVLAACATTEPQPPSASASHHRSGKDKEQKQLNFKLASGVYRCELGQSVEVQRSEQ</sequence>
<dbReference type="AlphaFoldDB" id="A0A935PZB6"/>
<reference evidence="3 4" key="1">
    <citation type="submission" date="2020-10" db="EMBL/GenBank/DDBJ databases">
        <title>Connecting structure to function with the recovery of over 1000 high-quality activated sludge metagenome-assembled genomes encoding full-length rRNA genes using long-read sequencing.</title>
        <authorList>
            <person name="Singleton C.M."/>
            <person name="Petriglieri F."/>
            <person name="Kristensen J.M."/>
            <person name="Kirkegaard R.H."/>
            <person name="Michaelsen T.Y."/>
            <person name="Andersen M.H."/>
            <person name="Karst S.M."/>
            <person name="Dueholm M.S."/>
            <person name="Nielsen P.H."/>
            <person name="Albertsen M."/>
        </authorList>
    </citation>
    <scope>NUCLEOTIDE SEQUENCE [LARGE SCALE GENOMIC DNA]</scope>
    <source>
        <strain evidence="3">EsbW_18-Q3-R4-48_BATAC.285</strain>
    </source>
</reference>